<evidence type="ECO:0000313" key="2">
    <source>
        <dbReference type="EMBL" id="GKV24342.1"/>
    </source>
</evidence>
<feature type="compositionally biased region" description="Polar residues" evidence="1">
    <location>
        <begin position="29"/>
        <end position="38"/>
    </location>
</feature>
<feature type="region of interest" description="Disordered" evidence="1">
    <location>
        <begin position="25"/>
        <end position="86"/>
    </location>
</feature>
<gene>
    <name evidence="2" type="ORF">SLEP1_g33968</name>
</gene>
<feature type="compositionally biased region" description="Basic and acidic residues" evidence="1">
    <location>
        <begin position="51"/>
        <end position="67"/>
    </location>
</feature>
<comment type="caution">
    <text evidence="2">The sequence shown here is derived from an EMBL/GenBank/DDBJ whole genome shotgun (WGS) entry which is preliminary data.</text>
</comment>
<keyword evidence="3" id="KW-1185">Reference proteome</keyword>
<name>A0AAV5KIA9_9ROSI</name>
<proteinExistence type="predicted"/>
<accession>A0AAV5KIA9</accession>
<feature type="compositionally biased region" description="Basic and acidic residues" evidence="1">
    <location>
        <begin position="205"/>
        <end position="220"/>
    </location>
</feature>
<dbReference type="AlphaFoldDB" id="A0AAV5KIA9"/>
<dbReference type="GO" id="GO:0010020">
    <property type="term" value="P:chloroplast fission"/>
    <property type="evidence" value="ECO:0007669"/>
    <property type="project" value="InterPro"/>
</dbReference>
<evidence type="ECO:0000256" key="1">
    <source>
        <dbReference type="SAM" id="MobiDB-lite"/>
    </source>
</evidence>
<evidence type="ECO:0008006" key="4">
    <source>
        <dbReference type="Google" id="ProtNLM"/>
    </source>
</evidence>
<dbReference type="EMBL" id="BPVZ01000065">
    <property type="protein sequence ID" value="GKV24342.1"/>
    <property type="molecule type" value="Genomic_DNA"/>
</dbReference>
<feature type="region of interest" description="Disordered" evidence="1">
    <location>
        <begin position="188"/>
        <end position="225"/>
    </location>
</feature>
<evidence type="ECO:0000313" key="3">
    <source>
        <dbReference type="Proteomes" id="UP001054252"/>
    </source>
</evidence>
<dbReference type="PANTHER" id="PTHR33600:SF3">
    <property type="entry name" value="PLASTID DIVISION PROTEIN PDV2"/>
    <property type="match status" value="1"/>
</dbReference>
<sequence>MEDEGVGLVLARATELRLKISHCIEKATAGNTPSSTDGTPEGRQQQEEGDGESRKKDGVFDAEKNPKPDFSGSLGDVDEEDDDGETPRLLNIRDALESLESQLVALQNLQQQQCYEREVALAEIDYSRKILLEKLKDYDGKDLEVIHEASAFAGETVENNSNLLLPPYPSRPPRPLVLDSDYLSHLKSTSKSAPNGVNTNGSTNETKKHGNRYERNEKQTESNNSRKGLGSLLITAFKTVLPLVAVIYALSSSNITPNFGKKIAPLKSAEEKKATIRCPPGKVLVMEGGEARCLVKERVEVPFESIIAKPDVNYGCG</sequence>
<protein>
    <recommendedName>
        <fullName evidence="4">Plastid division protein PDV2</fullName>
    </recommendedName>
</protein>
<organism evidence="2 3">
    <name type="scientific">Rubroshorea leprosula</name>
    <dbReference type="NCBI Taxonomy" id="152421"/>
    <lineage>
        <taxon>Eukaryota</taxon>
        <taxon>Viridiplantae</taxon>
        <taxon>Streptophyta</taxon>
        <taxon>Embryophyta</taxon>
        <taxon>Tracheophyta</taxon>
        <taxon>Spermatophyta</taxon>
        <taxon>Magnoliopsida</taxon>
        <taxon>eudicotyledons</taxon>
        <taxon>Gunneridae</taxon>
        <taxon>Pentapetalae</taxon>
        <taxon>rosids</taxon>
        <taxon>malvids</taxon>
        <taxon>Malvales</taxon>
        <taxon>Dipterocarpaceae</taxon>
        <taxon>Rubroshorea</taxon>
    </lineage>
</organism>
<feature type="compositionally biased region" description="Polar residues" evidence="1">
    <location>
        <begin position="188"/>
        <end position="204"/>
    </location>
</feature>
<dbReference type="InterPro" id="IPR038939">
    <property type="entry name" value="PDV1/PDV2"/>
</dbReference>
<reference evidence="2 3" key="1">
    <citation type="journal article" date="2021" name="Commun. Biol.">
        <title>The genome of Shorea leprosula (Dipterocarpaceae) highlights the ecological relevance of drought in aseasonal tropical rainforests.</title>
        <authorList>
            <person name="Ng K.K.S."/>
            <person name="Kobayashi M.J."/>
            <person name="Fawcett J.A."/>
            <person name="Hatakeyama M."/>
            <person name="Paape T."/>
            <person name="Ng C.H."/>
            <person name="Ang C.C."/>
            <person name="Tnah L.H."/>
            <person name="Lee C.T."/>
            <person name="Nishiyama T."/>
            <person name="Sese J."/>
            <person name="O'Brien M.J."/>
            <person name="Copetti D."/>
            <person name="Mohd Noor M.I."/>
            <person name="Ong R.C."/>
            <person name="Putra M."/>
            <person name="Sireger I.Z."/>
            <person name="Indrioko S."/>
            <person name="Kosugi Y."/>
            <person name="Izuno A."/>
            <person name="Isagi Y."/>
            <person name="Lee S.L."/>
            <person name="Shimizu K.K."/>
        </authorList>
    </citation>
    <scope>NUCLEOTIDE SEQUENCE [LARGE SCALE GENOMIC DNA]</scope>
    <source>
        <strain evidence="2">214</strain>
    </source>
</reference>
<dbReference type="PANTHER" id="PTHR33600">
    <property type="entry name" value="PLASTID DIVISION PROTEIN PDV2"/>
    <property type="match status" value="1"/>
</dbReference>
<dbReference type="Proteomes" id="UP001054252">
    <property type="component" value="Unassembled WGS sequence"/>
</dbReference>